<reference evidence="1 2" key="1">
    <citation type="journal article" date="2016" name="Genome Announc.">
        <title>Draft Genome Sequence of the Thermotolerant Cyanobacterium Desertifilum sp. IPPAS B-1220.</title>
        <authorList>
            <person name="Mironov K.S."/>
            <person name="Sinetova M.A."/>
            <person name="Bolatkhan K."/>
            <person name="Zayadan B.K."/>
            <person name="Ustinova V.V."/>
            <person name="Kupriyanova E.V."/>
            <person name="Skrypnik A.N."/>
            <person name="Gogoleva N.E."/>
            <person name="Gogolev Y.V."/>
            <person name="Los D.A."/>
        </authorList>
    </citation>
    <scope>NUCLEOTIDE SEQUENCE [LARGE SCALE GENOMIC DNA]</scope>
    <source>
        <strain evidence="1 2">IPPAS B-1220</strain>
    </source>
</reference>
<proteinExistence type="predicted"/>
<evidence type="ECO:0000313" key="1">
    <source>
        <dbReference type="EMBL" id="XPM63254.1"/>
    </source>
</evidence>
<name>A0ACD5GRI3_9CYAN</name>
<dbReference type="Proteomes" id="UP000095472">
    <property type="component" value="Chromosome"/>
</dbReference>
<evidence type="ECO:0000313" key="2">
    <source>
        <dbReference type="Proteomes" id="UP000095472"/>
    </source>
</evidence>
<keyword evidence="2" id="KW-1185">Reference proteome</keyword>
<dbReference type="EMBL" id="CP182909">
    <property type="protein sequence ID" value="XPM63254.1"/>
    <property type="molecule type" value="Genomic_DNA"/>
</dbReference>
<gene>
    <name evidence="1" type="ORF">BH720_028375</name>
</gene>
<accession>A0ACD5GRI3</accession>
<organism evidence="1 2">
    <name type="scientific">Desertifilum tharense IPPAS B-1220</name>
    <dbReference type="NCBI Taxonomy" id="1781255"/>
    <lineage>
        <taxon>Bacteria</taxon>
        <taxon>Bacillati</taxon>
        <taxon>Cyanobacteriota</taxon>
        <taxon>Cyanophyceae</taxon>
        <taxon>Desertifilales</taxon>
        <taxon>Desertifilaceae</taxon>
        <taxon>Desertifilum</taxon>
    </lineage>
</organism>
<protein>
    <submittedName>
        <fullName evidence="1">Uncharacterized protein</fullName>
    </submittedName>
</protein>
<sequence>MGSGKPIGAREFAVCWCGDRSVPQERLPGWLTAQSQRSRPG</sequence>